<keyword evidence="2" id="KW-0812">Transmembrane</keyword>
<feature type="transmembrane region" description="Helical" evidence="2">
    <location>
        <begin position="6"/>
        <end position="25"/>
    </location>
</feature>
<feature type="coiled-coil region" evidence="1">
    <location>
        <begin position="72"/>
        <end position="99"/>
    </location>
</feature>
<protein>
    <recommendedName>
        <fullName evidence="5">Endolytic transglycosylase MltG</fullName>
    </recommendedName>
</protein>
<evidence type="ECO:0000256" key="2">
    <source>
        <dbReference type="SAM" id="Phobius"/>
    </source>
</evidence>
<keyword evidence="2" id="KW-0472">Membrane</keyword>
<accession>A0A919WMF2</accession>
<evidence type="ECO:0000256" key="1">
    <source>
        <dbReference type="SAM" id="Coils"/>
    </source>
</evidence>
<evidence type="ECO:0000313" key="4">
    <source>
        <dbReference type="Proteomes" id="UP000682111"/>
    </source>
</evidence>
<reference evidence="3" key="1">
    <citation type="submission" date="2021-03" db="EMBL/GenBank/DDBJ databases">
        <title>Antimicrobial resistance genes in bacteria isolated from Japanese honey, and their potential for conferring macrolide and lincosamide resistance in the American foulbrood pathogen Paenibacillus larvae.</title>
        <authorList>
            <person name="Okamoto M."/>
            <person name="Kumagai M."/>
            <person name="Kanamori H."/>
            <person name="Takamatsu D."/>
        </authorList>
    </citation>
    <scope>NUCLEOTIDE SEQUENCE</scope>
    <source>
        <strain evidence="3">J27TS8</strain>
    </source>
</reference>
<name>A0A919WMF2_9BACI</name>
<keyword evidence="1" id="KW-0175">Coiled coil</keyword>
<evidence type="ECO:0000313" key="3">
    <source>
        <dbReference type="EMBL" id="GIN64397.1"/>
    </source>
</evidence>
<sequence length="169" mass="18613">MKANLLNSFAAGLLVSAGICGIVYFSQKTPVGKNEQTTVNSPTEEEMKESLSTAGYIILTDSEWDEQIATVEQEAQAKVQKEQKEKEGQADQAKQKESENVIYRTIVNVAPGMTSIDVGNALVQGKIIDSARTFFDEVEKRGLSNDLKPGTFELDSNMTLDEVMKIIFK</sequence>
<comment type="caution">
    <text evidence="3">The sequence shown here is derived from an EMBL/GenBank/DDBJ whole genome shotgun (WGS) entry which is preliminary data.</text>
</comment>
<dbReference type="OrthoDB" id="2942983at2"/>
<dbReference type="Proteomes" id="UP000682111">
    <property type="component" value="Unassembled WGS sequence"/>
</dbReference>
<organism evidence="3 4">
    <name type="scientific">Robertmurraya siralis</name>
    <dbReference type="NCBI Taxonomy" id="77777"/>
    <lineage>
        <taxon>Bacteria</taxon>
        <taxon>Bacillati</taxon>
        <taxon>Bacillota</taxon>
        <taxon>Bacilli</taxon>
        <taxon>Bacillales</taxon>
        <taxon>Bacillaceae</taxon>
        <taxon>Robertmurraya</taxon>
    </lineage>
</organism>
<keyword evidence="2" id="KW-1133">Transmembrane helix</keyword>
<dbReference type="Gene3D" id="3.30.1490.480">
    <property type="entry name" value="Endolytic murein transglycosylase"/>
    <property type="match status" value="1"/>
</dbReference>
<evidence type="ECO:0008006" key="5">
    <source>
        <dbReference type="Google" id="ProtNLM"/>
    </source>
</evidence>
<proteinExistence type="predicted"/>
<dbReference type="EMBL" id="BORC01000014">
    <property type="protein sequence ID" value="GIN64397.1"/>
    <property type="molecule type" value="Genomic_DNA"/>
</dbReference>
<dbReference type="RefSeq" id="WP_095306139.1">
    <property type="nucleotide sequence ID" value="NZ_BORC01000014.1"/>
</dbReference>
<keyword evidence="4" id="KW-1185">Reference proteome</keyword>
<dbReference type="AlphaFoldDB" id="A0A919WMF2"/>
<gene>
    <name evidence="3" type="ORF">J27TS8_43900</name>
</gene>